<organism evidence="3 4">
    <name type="scientific">Hyella patelloides LEGE 07179</name>
    <dbReference type="NCBI Taxonomy" id="945734"/>
    <lineage>
        <taxon>Bacteria</taxon>
        <taxon>Bacillati</taxon>
        <taxon>Cyanobacteriota</taxon>
        <taxon>Cyanophyceae</taxon>
        <taxon>Pleurocapsales</taxon>
        <taxon>Hyellaceae</taxon>
        <taxon>Hyella</taxon>
    </lineage>
</organism>
<dbReference type="Pfam" id="PF04116">
    <property type="entry name" value="FA_hydroxylase"/>
    <property type="match status" value="1"/>
</dbReference>
<sequence length="159" mass="18625">MQLFACFVFAFIFGSFLEYWVHRLMHLWPKFGNGITTHYNHHHINKTKGFVGDFFDFSLVSLLVLPTFFISLSVGIIFILGTVAFAAFASYAHQIQHYNPTKCFWMKMPIHYVHHEDNQWDSNFGLAVDWWDRIFGTYKFVESLSREQLSLSKSGIAEK</sequence>
<keyword evidence="1" id="KW-1133">Transmembrane helix</keyword>
<dbReference type="EMBL" id="CAACVJ010000684">
    <property type="protein sequence ID" value="VEP18372.1"/>
    <property type="molecule type" value="Genomic_DNA"/>
</dbReference>
<dbReference type="InterPro" id="IPR006694">
    <property type="entry name" value="Fatty_acid_hydroxylase"/>
</dbReference>
<feature type="transmembrane region" description="Helical" evidence="1">
    <location>
        <begin position="68"/>
        <end position="92"/>
    </location>
</feature>
<keyword evidence="1" id="KW-0812">Transmembrane</keyword>
<dbReference type="Proteomes" id="UP000320055">
    <property type="component" value="Unassembled WGS sequence"/>
</dbReference>
<dbReference type="AlphaFoldDB" id="A0A563W3V8"/>
<feature type="domain" description="Fatty acid hydroxylase" evidence="2">
    <location>
        <begin position="7"/>
        <end position="137"/>
    </location>
</feature>
<dbReference type="GO" id="GO:0008610">
    <property type="term" value="P:lipid biosynthetic process"/>
    <property type="evidence" value="ECO:0007669"/>
    <property type="project" value="InterPro"/>
</dbReference>
<name>A0A563W3V8_9CYAN</name>
<keyword evidence="1" id="KW-0472">Membrane</keyword>
<gene>
    <name evidence="3" type="ORF">H1P_770009</name>
</gene>
<evidence type="ECO:0000259" key="2">
    <source>
        <dbReference type="Pfam" id="PF04116"/>
    </source>
</evidence>
<keyword evidence="4" id="KW-1185">Reference proteome</keyword>
<protein>
    <submittedName>
        <fullName evidence="3">Fatty acid hydroxylase</fullName>
    </submittedName>
</protein>
<dbReference type="OrthoDB" id="5291790at2"/>
<dbReference type="GO" id="GO:0016491">
    <property type="term" value="F:oxidoreductase activity"/>
    <property type="evidence" value="ECO:0007669"/>
    <property type="project" value="InterPro"/>
</dbReference>
<evidence type="ECO:0000313" key="3">
    <source>
        <dbReference type="EMBL" id="VEP18372.1"/>
    </source>
</evidence>
<dbReference type="RefSeq" id="WP_144867673.1">
    <property type="nucleotide sequence ID" value="NZ_LR213835.1"/>
</dbReference>
<evidence type="ECO:0000256" key="1">
    <source>
        <dbReference type="SAM" id="Phobius"/>
    </source>
</evidence>
<accession>A0A563W3V8</accession>
<proteinExistence type="predicted"/>
<evidence type="ECO:0000313" key="4">
    <source>
        <dbReference type="Proteomes" id="UP000320055"/>
    </source>
</evidence>
<dbReference type="GO" id="GO:0005506">
    <property type="term" value="F:iron ion binding"/>
    <property type="evidence" value="ECO:0007669"/>
    <property type="project" value="InterPro"/>
</dbReference>
<reference evidence="3 4" key="1">
    <citation type="submission" date="2019-01" db="EMBL/GenBank/DDBJ databases">
        <authorList>
            <person name="Brito A."/>
        </authorList>
    </citation>
    <scope>NUCLEOTIDE SEQUENCE [LARGE SCALE GENOMIC DNA]</scope>
    <source>
        <strain evidence="3">1</strain>
    </source>
</reference>